<dbReference type="Pfam" id="PF13432">
    <property type="entry name" value="TPR_16"/>
    <property type="match status" value="1"/>
</dbReference>
<protein>
    <submittedName>
        <fullName evidence="1">Uncharacterized protein</fullName>
    </submittedName>
</protein>
<dbReference type="InterPro" id="IPR019734">
    <property type="entry name" value="TPR_rpt"/>
</dbReference>
<dbReference type="Pfam" id="PF13174">
    <property type="entry name" value="TPR_6"/>
    <property type="match status" value="1"/>
</dbReference>
<gene>
    <name evidence="1" type="ORF">C7B45_09715</name>
</gene>
<dbReference type="InterPro" id="IPR011990">
    <property type="entry name" value="TPR-like_helical_dom_sf"/>
</dbReference>
<dbReference type="EMBL" id="PXYV01000028">
    <property type="protein sequence ID" value="PSR21749.1"/>
    <property type="molecule type" value="Genomic_DNA"/>
</dbReference>
<sequence length="163" mass="18535">MMIRKARRQDMSIEDTLRLAIALDKQNQWPKARAMLMDLVRQNTQRYDVLVTFGRPLLRHRQLAAAQTVLERAVQIFPEDSLARLYLAHVLLSQGRWVEAQGAYRAVLQMKPQNPLAELGIALAQQQLGNVSGAAQHRLRAFARQPWLKMATAEGMCGQPRIP</sequence>
<reference evidence="1 2" key="1">
    <citation type="journal article" date="2014" name="BMC Genomics">
        <title>Comparison of environmental and isolate Sulfobacillus genomes reveals diverse carbon, sulfur, nitrogen, and hydrogen metabolisms.</title>
        <authorList>
            <person name="Justice N.B."/>
            <person name="Norman A."/>
            <person name="Brown C.T."/>
            <person name="Singh A."/>
            <person name="Thomas B.C."/>
            <person name="Banfield J.F."/>
        </authorList>
    </citation>
    <scope>NUCLEOTIDE SEQUENCE [LARGE SCALE GENOMIC DNA]</scope>
    <source>
        <strain evidence="1">AMDSBA3</strain>
    </source>
</reference>
<dbReference type="Proteomes" id="UP000241848">
    <property type="component" value="Unassembled WGS sequence"/>
</dbReference>
<evidence type="ECO:0000313" key="1">
    <source>
        <dbReference type="EMBL" id="PSR21749.1"/>
    </source>
</evidence>
<organism evidence="1 2">
    <name type="scientific">Sulfobacillus acidophilus</name>
    <dbReference type="NCBI Taxonomy" id="53633"/>
    <lineage>
        <taxon>Bacteria</taxon>
        <taxon>Bacillati</taxon>
        <taxon>Bacillota</taxon>
        <taxon>Clostridia</taxon>
        <taxon>Eubacteriales</taxon>
        <taxon>Clostridiales Family XVII. Incertae Sedis</taxon>
        <taxon>Sulfobacillus</taxon>
    </lineage>
</organism>
<dbReference type="SUPFAM" id="SSF48452">
    <property type="entry name" value="TPR-like"/>
    <property type="match status" value="1"/>
</dbReference>
<dbReference type="AlphaFoldDB" id="A0A2T2WHP6"/>
<accession>A0A2T2WHP6</accession>
<dbReference type="Gene3D" id="1.25.40.10">
    <property type="entry name" value="Tetratricopeptide repeat domain"/>
    <property type="match status" value="1"/>
</dbReference>
<name>A0A2T2WHP6_9FIRM</name>
<comment type="caution">
    <text evidence="1">The sequence shown here is derived from an EMBL/GenBank/DDBJ whole genome shotgun (WGS) entry which is preliminary data.</text>
</comment>
<evidence type="ECO:0000313" key="2">
    <source>
        <dbReference type="Proteomes" id="UP000241848"/>
    </source>
</evidence>
<proteinExistence type="predicted"/>